<dbReference type="InterPro" id="IPR027948">
    <property type="entry name" value="DUF4436"/>
</dbReference>
<keyword evidence="4" id="KW-1185">Reference proteome</keyword>
<keyword evidence="2" id="KW-0472">Membrane</keyword>
<dbReference type="Pfam" id="PF14494">
    <property type="entry name" value="DUF4436"/>
    <property type="match status" value="1"/>
</dbReference>
<feature type="transmembrane region" description="Helical" evidence="2">
    <location>
        <begin position="297"/>
        <end position="319"/>
    </location>
</feature>
<evidence type="ECO:0000313" key="4">
    <source>
        <dbReference type="Proteomes" id="UP000325827"/>
    </source>
</evidence>
<dbReference type="Proteomes" id="UP000325827">
    <property type="component" value="Unassembled WGS sequence"/>
</dbReference>
<organism evidence="3 4">
    <name type="scientific">Microbacterium rhizomatis</name>
    <dbReference type="NCBI Taxonomy" id="1631477"/>
    <lineage>
        <taxon>Bacteria</taxon>
        <taxon>Bacillati</taxon>
        <taxon>Actinomycetota</taxon>
        <taxon>Actinomycetes</taxon>
        <taxon>Micrococcales</taxon>
        <taxon>Microbacteriaceae</taxon>
        <taxon>Microbacterium</taxon>
    </lineage>
</organism>
<dbReference type="EMBL" id="VYSA01000001">
    <property type="protein sequence ID" value="KAA9111302.1"/>
    <property type="molecule type" value="Genomic_DNA"/>
</dbReference>
<feature type="transmembrane region" description="Helical" evidence="2">
    <location>
        <begin position="267"/>
        <end position="285"/>
    </location>
</feature>
<feature type="transmembrane region" description="Helical" evidence="2">
    <location>
        <begin position="40"/>
        <end position="63"/>
    </location>
</feature>
<sequence>MSRHPEHSNGIGVSCGGDRSGTLGTVPPASKSRRFRGRTVVWVVSILALFAVVYVGVVSLYAAGDSLESISASGCAEDAPKDAVVLSFSPQSMDAAGDRLNAIYSVLDFGPVPQDEAGFLKDPLTVIVFPNDGSRSFTVAAGQVPSSQPLRLITDGYIEQWPFDSHSVDVRFLAAQTVNGVLTPIKTVVCGSAHVPGWTFASETVSGSDDLIVNGEALPALRITATRSSATVAFGMVILALMIVMPVLSLTVAILAFRGRRKVEATLMSWMAAVLFATIPLRTFLPGAPPIGSWVDFVVVLWVLAALVTALVIYVIAWVRWTPPAPQALPGPPAPPPT</sequence>
<reference evidence="4" key="1">
    <citation type="submission" date="2019-09" db="EMBL/GenBank/DDBJ databases">
        <title>Mumia zhuanghuii sp. nov. isolated from the intestinal contents of plateau pika (Ochotona curzoniae) in the Qinghai-Tibet plateau of China.</title>
        <authorList>
            <person name="Tian Z."/>
        </authorList>
    </citation>
    <scope>NUCLEOTIDE SEQUENCE [LARGE SCALE GENOMIC DNA]</scope>
    <source>
        <strain evidence="4">JCM 30598</strain>
    </source>
</reference>
<evidence type="ECO:0000313" key="3">
    <source>
        <dbReference type="EMBL" id="KAA9111302.1"/>
    </source>
</evidence>
<dbReference type="AlphaFoldDB" id="A0A5J5J5H5"/>
<dbReference type="OrthoDB" id="8438075at2"/>
<keyword evidence="2" id="KW-1133">Transmembrane helix</keyword>
<gene>
    <name evidence="3" type="ORF">F6B43_06860</name>
</gene>
<name>A0A5J5J5H5_9MICO</name>
<evidence type="ECO:0000256" key="1">
    <source>
        <dbReference type="SAM" id="MobiDB-lite"/>
    </source>
</evidence>
<feature type="transmembrane region" description="Helical" evidence="2">
    <location>
        <begin position="232"/>
        <end position="255"/>
    </location>
</feature>
<proteinExistence type="predicted"/>
<accession>A0A5J5J5H5</accession>
<comment type="caution">
    <text evidence="3">The sequence shown here is derived from an EMBL/GenBank/DDBJ whole genome shotgun (WGS) entry which is preliminary data.</text>
</comment>
<keyword evidence="2" id="KW-0812">Transmembrane</keyword>
<feature type="region of interest" description="Disordered" evidence="1">
    <location>
        <begin position="1"/>
        <end position="31"/>
    </location>
</feature>
<protein>
    <submittedName>
        <fullName evidence="3">DUF4436 domain-containing protein</fullName>
    </submittedName>
</protein>
<evidence type="ECO:0000256" key="2">
    <source>
        <dbReference type="SAM" id="Phobius"/>
    </source>
</evidence>